<reference evidence="2 3" key="1">
    <citation type="submission" date="2019-03" db="EMBL/GenBank/DDBJ databases">
        <title>Draft genome sequence data and analysis of a Fermenting Bacterium, Soehngenia longevitae strain 1933PT, isolated from petroleum reservoir in Azerbaijan.</title>
        <authorList>
            <person name="Grouzdev D.S."/>
            <person name="Bidzhieva S.K."/>
            <person name="Sokolova D.S."/>
            <person name="Tourova T.P."/>
            <person name="Poltaraus A.B."/>
            <person name="Nazina T.N."/>
        </authorList>
    </citation>
    <scope>NUCLEOTIDE SEQUENCE [LARGE SCALE GENOMIC DNA]</scope>
    <source>
        <strain evidence="2 3">1933P</strain>
    </source>
</reference>
<name>A0A4Z0D5J3_9FIRM</name>
<dbReference type="Proteomes" id="UP000298381">
    <property type="component" value="Unassembled WGS sequence"/>
</dbReference>
<keyword evidence="1" id="KW-0472">Membrane</keyword>
<keyword evidence="1" id="KW-1133">Transmembrane helix</keyword>
<evidence type="ECO:0000313" key="3">
    <source>
        <dbReference type="Proteomes" id="UP000298381"/>
    </source>
</evidence>
<gene>
    <name evidence="2" type="ORF">E4100_06825</name>
</gene>
<dbReference type="AlphaFoldDB" id="A0A4Z0D5J3"/>
<sequence length="73" mass="8464">MFFLSKVQVKIFYTILLAIWSISSIYTMINNGISKGLVVLIFGVGFITLIYYAQKFFIKMVKAENKAYQKLKK</sequence>
<organism evidence="2 3">
    <name type="scientific">Soehngenia longivitae</name>
    <dbReference type="NCBI Taxonomy" id="2562294"/>
    <lineage>
        <taxon>Bacteria</taxon>
        <taxon>Bacillati</taxon>
        <taxon>Bacillota</taxon>
        <taxon>Tissierellia</taxon>
        <taxon>Tissierellales</taxon>
        <taxon>Tissierellaceae</taxon>
        <taxon>Soehngenia</taxon>
    </lineage>
</organism>
<keyword evidence="1" id="KW-0812">Transmembrane</keyword>
<dbReference type="OrthoDB" id="1730242at2"/>
<evidence type="ECO:0000256" key="1">
    <source>
        <dbReference type="SAM" id="Phobius"/>
    </source>
</evidence>
<evidence type="ECO:0000313" key="2">
    <source>
        <dbReference type="EMBL" id="TFZ39972.1"/>
    </source>
</evidence>
<dbReference type="RefSeq" id="WP_135271288.1">
    <property type="nucleotide sequence ID" value="NZ_SRIB01000008.1"/>
</dbReference>
<protein>
    <submittedName>
        <fullName evidence="2">Uncharacterized protein</fullName>
    </submittedName>
</protein>
<keyword evidence="3" id="KW-1185">Reference proteome</keyword>
<proteinExistence type="predicted"/>
<accession>A0A4Z0D5J3</accession>
<comment type="caution">
    <text evidence="2">The sequence shown here is derived from an EMBL/GenBank/DDBJ whole genome shotgun (WGS) entry which is preliminary data.</text>
</comment>
<dbReference type="EMBL" id="SRIB01000008">
    <property type="protein sequence ID" value="TFZ39972.1"/>
    <property type="molecule type" value="Genomic_DNA"/>
</dbReference>
<feature type="transmembrane region" description="Helical" evidence="1">
    <location>
        <begin position="35"/>
        <end position="53"/>
    </location>
</feature>
<feature type="transmembrane region" description="Helical" evidence="1">
    <location>
        <begin position="12"/>
        <end position="29"/>
    </location>
</feature>